<organism evidence="6 7">
    <name type="scientific">Hypericibacter adhaerens</name>
    <dbReference type="NCBI Taxonomy" id="2602016"/>
    <lineage>
        <taxon>Bacteria</taxon>
        <taxon>Pseudomonadati</taxon>
        <taxon>Pseudomonadota</taxon>
        <taxon>Alphaproteobacteria</taxon>
        <taxon>Rhodospirillales</taxon>
        <taxon>Dongiaceae</taxon>
        <taxon>Hypericibacter</taxon>
    </lineage>
</organism>
<keyword evidence="4 5" id="KW-0472">Membrane</keyword>
<reference evidence="6 7" key="1">
    <citation type="submission" date="2019-08" db="EMBL/GenBank/DDBJ databases">
        <title>Hyperibacter terrae gen. nov., sp. nov. and Hyperibacter viscosus sp. nov., two new members in the family Rhodospirillaceae isolated from the rhizosphere of Hypericum perforatum.</title>
        <authorList>
            <person name="Noviana Z."/>
        </authorList>
    </citation>
    <scope>NUCLEOTIDE SEQUENCE [LARGE SCALE GENOMIC DNA]</scope>
    <source>
        <strain evidence="6 7">R5959</strain>
    </source>
</reference>
<comment type="subcellular location">
    <subcellularLocation>
        <location evidence="1">Membrane</location>
        <topology evidence="1">Multi-pass membrane protein</topology>
    </subcellularLocation>
</comment>
<dbReference type="InterPro" id="IPR052556">
    <property type="entry name" value="PolySynth_Transporter"/>
</dbReference>
<evidence type="ECO:0000313" key="6">
    <source>
        <dbReference type="EMBL" id="QEX21177.1"/>
    </source>
</evidence>
<proteinExistence type="predicted"/>
<evidence type="ECO:0000313" key="7">
    <source>
        <dbReference type="Proteomes" id="UP000325797"/>
    </source>
</evidence>
<dbReference type="AlphaFoldDB" id="A0A5J6MVG6"/>
<evidence type="ECO:0000256" key="4">
    <source>
        <dbReference type="ARBA" id="ARBA00023136"/>
    </source>
</evidence>
<dbReference type="GO" id="GO:0016020">
    <property type="term" value="C:membrane"/>
    <property type="evidence" value="ECO:0007669"/>
    <property type="project" value="UniProtKB-SubCell"/>
</dbReference>
<feature type="transmembrane region" description="Helical" evidence="5">
    <location>
        <begin position="296"/>
        <end position="316"/>
    </location>
</feature>
<evidence type="ECO:0008006" key="8">
    <source>
        <dbReference type="Google" id="ProtNLM"/>
    </source>
</evidence>
<feature type="transmembrane region" description="Helical" evidence="5">
    <location>
        <begin position="176"/>
        <end position="201"/>
    </location>
</feature>
<dbReference type="RefSeq" id="WP_151115519.1">
    <property type="nucleotide sequence ID" value="NZ_CP042582.1"/>
</dbReference>
<dbReference type="PANTHER" id="PTHR43424:SF1">
    <property type="entry name" value="LOCUS PUTATIVE PROTEIN 1-RELATED"/>
    <property type="match status" value="1"/>
</dbReference>
<feature type="transmembrane region" description="Helical" evidence="5">
    <location>
        <begin position="14"/>
        <end position="39"/>
    </location>
</feature>
<dbReference type="PANTHER" id="PTHR43424">
    <property type="entry name" value="LOCUS PUTATIVE PROTEIN 1-RELATED"/>
    <property type="match status" value="1"/>
</dbReference>
<accession>A0A5J6MVG6</accession>
<dbReference type="Pfam" id="PF01943">
    <property type="entry name" value="Polysacc_synt"/>
    <property type="match status" value="1"/>
</dbReference>
<name>A0A5J6MVG6_9PROT</name>
<protein>
    <recommendedName>
        <fullName evidence="8">Polysaccharide biosynthesis protein</fullName>
    </recommendedName>
</protein>
<feature type="transmembrane region" description="Helical" evidence="5">
    <location>
        <begin position="117"/>
        <end position="141"/>
    </location>
</feature>
<feature type="transmembrane region" description="Helical" evidence="5">
    <location>
        <begin position="392"/>
        <end position="418"/>
    </location>
</feature>
<dbReference type="KEGG" id="hadh:FRZ61_10990"/>
<evidence type="ECO:0000256" key="5">
    <source>
        <dbReference type="SAM" id="Phobius"/>
    </source>
</evidence>
<dbReference type="EMBL" id="CP042582">
    <property type="protein sequence ID" value="QEX21177.1"/>
    <property type="molecule type" value="Genomic_DNA"/>
</dbReference>
<dbReference type="Proteomes" id="UP000325797">
    <property type="component" value="Chromosome"/>
</dbReference>
<evidence type="ECO:0000256" key="3">
    <source>
        <dbReference type="ARBA" id="ARBA00022989"/>
    </source>
</evidence>
<feature type="transmembrane region" description="Helical" evidence="5">
    <location>
        <begin position="328"/>
        <end position="349"/>
    </location>
</feature>
<feature type="transmembrane region" description="Helical" evidence="5">
    <location>
        <begin position="254"/>
        <end position="275"/>
    </location>
</feature>
<keyword evidence="7" id="KW-1185">Reference proteome</keyword>
<feature type="transmembrane region" description="Helical" evidence="5">
    <location>
        <begin position="213"/>
        <end position="234"/>
    </location>
</feature>
<feature type="transmembrane region" description="Helical" evidence="5">
    <location>
        <begin position="90"/>
        <end position="111"/>
    </location>
</feature>
<gene>
    <name evidence="6" type="ORF">FRZ61_10990</name>
</gene>
<keyword evidence="2 5" id="KW-0812">Transmembrane</keyword>
<feature type="transmembrane region" description="Helical" evidence="5">
    <location>
        <begin position="361"/>
        <end position="380"/>
    </location>
</feature>
<keyword evidence="3 5" id="KW-1133">Transmembrane helix</keyword>
<evidence type="ECO:0000256" key="2">
    <source>
        <dbReference type="ARBA" id="ARBA00022692"/>
    </source>
</evidence>
<dbReference type="InterPro" id="IPR002797">
    <property type="entry name" value="Polysacc_synth"/>
</dbReference>
<feature type="transmembrane region" description="Helical" evidence="5">
    <location>
        <begin position="51"/>
        <end position="69"/>
    </location>
</feature>
<dbReference type="OrthoDB" id="7837095at2"/>
<sequence>MTLSPGLRSILQNFGFLLGSQILTTAIGGAYAVLLARLLGPELYGTLTYGYSWYLTFITLTYLGLDMVLAREVGRQPAAGPSLAGSTLALRAAAATLVAILSAVAACLFEPDPTARFLLLILSVALLGRALWLWCGSAFVAFEVTRRQLPIDLVFRPLELLVVMLALWFLTPRNILAIAVIHTVLWWAQAAVGFVIVAGKVTRIDFSGISAKTLRLIGAGIPGALYTMTVIWFLQAPIVLFRQIAGTGDMLGHFALAMQMMGYLLTVPYLVGSVAMPVLSRSVARDDGKTRHAAKAMLVAIPATGLGLGLLGTWLAPPLIAVAFGADYLPAGQMLGEAIWLLTPISLAVGLQQILFSRRAGLGIASASAVLGVVAMALLYEPLTQTLSYHGALLAIAIGMVVWVGGLVVALFLSGILAKPAADPLLRAAEGRVP</sequence>
<evidence type="ECO:0000256" key="1">
    <source>
        <dbReference type="ARBA" id="ARBA00004141"/>
    </source>
</evidence>
<feature type="transmembrane region" description="Helical" evidence="5">
    <location>
        <begin position="153"/>
        <end position="170"/>
    </location>
</feature>